<evidence type="ECO:0000313" key="4">
    <source>
        <dbReference type="Proteomes" id="UP001152646"/>
    </source>
</evidence>
<keyword evidence="5" id="KW-1185">Reference proteome</keyword>
<dbReference type="AlphaFoldDB" id="A0A9W4NUS1"/>
<keyword evidence="1" id="KW-1133">Transmembrane helix</keyword>
<comment type="caution">
    <text evidence="3">The sequence shown here is derived from an EMBL/GenBank/DDBJ whole genome shotgun (WGS) entry which is preliminary data.</text>
</comment>
<reference evidence="3" key="1">
    <citation type="submission" date="2021-07" db="EMBL/GenBank/DDBJ databases">
        <authorList>
            <person name="Branca A.L. A."/>
        </authorList>
    </citation>
    <scope>NUCLEOTIDE SEQUENCE</scope>
</reference>
<accession>A0A9W4NUS1</accession>
<feature type="transmembrane region" description="Helical" evidence="1">
    <location>
        <begin position="48"/>
        <end position="69"/>
    </location>
</feature>
<name>A0A9W4NUS1_9EURO</name>
<sequence>MTFFQHAMDDPKLSGIRSSADNFVIPRDLKFQVKWKDGDKENPRTWPIWYRSYIVAVMSLSTTIVYVCLVQCNCNRSS</sequence>
<keyword evidence="1" id="KW-0812">Transmembrane</keyword>
<dbReference type="EMBL" id="CAJVPA010000220">
    <property type="protein sequence ID" value="CAG8412312.1"/>
    <property type="molecule type" value="Genomic_DNA"/>
</dbReference>
<evidence type="ECO:0000313" key="2">
    <source>
        <dbReference type="EMBL" id="CAG8303046.1"/>
    </source>
</evidence>
<evidence type="ECO:0000313" key="3">
    <source>
        <dbReference type="EMBL" id="CAG8412312.1"/>
    </source>
</evidence>
<evidence type="ECO:0000256" key="1">
    <source>
        <dbReference type="SAM" id="Phobius"/>
    </source>
</evidence>
<protein>
    <submittedName>
        <fullName evidence="3">Uncharacterized protein</fullName>
    </submittedName>
</protein>
<evidence type="ECO:0000313" key="5">
    <source>
        <dbReference type="Proteomes" id="UP001152649"/>
    </source>
</evidence>
<organism evidence="3 4">
    <name type="scientific">Penicillium salamii</name>
    <dbReference type="NCBI Taxonomy" id="1612424"/>
    <lineage>
        <taxon>Eukaryota</taxon>
        <taxon>Fungi</taxon>
        <taxon>Dikarya</taxon>
        <taxon>Ascomycota</taxon>
        <taxon>Pezizomycotina</taxon>
        <taxon>Eurotiomycetes</taxon>
        <taxon>Eurotiomycetidae</taxon>
        <taxon>Eurotiales</taxon>
        <taxon>Aspergillaceae</taxon>
        <taxon>Penicillium</taxon>
    </lineage>
</organism>
<dbReference type="Proteomes" id="UP001152646">
    <property type="component" value="Unassembled WGS sequence"/>
</dbReference>
<dbReference type="Proteomes" id="UP001152649">
    <property type="component" value="Unassembled WGS sequence"/>
</dbReference>
<keyword evidence="1" id="KW-0472">Membrane</keyword>
<dbReference type="EMBL" id="CAJVPG010000066">
    <property type="protein sequence ID" value="CAG8303046.1"/>
    <property type="molecule type" value="Genomic_DNA"/>
</dbReference>
<proteinExistence type="predicted"/>
<gene>
    <name evidence="2" type="ORF">PSALAMII_LOCUS1924</name>
    <name evidence="3" type="ORF">PSALAMII_LOCUS9310</name>
</gene>
<dbReference type="OrthoDB" id="4320958at2759"/>